<keyword evidence="3" id="KW-1185">Reference proteome</keyword>
<keyword evidence="1" id="KW-1133">Transmembrane helix</keyword>
<name>A0A8J5UZ84_ZIZPA</name>
<feature type="transmembrane region" description="Helical" evidence="1">
    <location>
        <begin position="15"/>
        <end position="38"/>
    </location>
</feature>
<sequence length="135" mass="15055">MVFRRAGYSLPRTTVALALWLGGIQFNAIPILASLYLSPLPRRNQRTRKQSVVVVDLEVDSSWEVDELMLDYCNPSGLSVGSKPCKAYEDAFVKRAKERFPSEYYLLTACLNNEIANAKLCSLQSIGASNVSLKH</sequence>
<accession>A0A8J5UZ84</accession>
<dbReference type="AlphaFoldDB" id="A0A8J5UZ84"/>
<evidence type="ECO:0000256" key="1">
    <source>
        <dbReference type="SAM" id="Phobius"/>
    </source>
</evidence>
<gene>
    <name evidence="2" type="ORF">GUJ93_ZPchr0009g983</name>
</gene>
<reference evidence="2" key="2">
    <citation type="submission" date="2021-02" db="EMBL/GenBank/DDBJ databases">
        <authorList>
            <person name="Kimball J.A."/>
            <person name="Haas M.W."/>
            <person name="Macchietto M."/>
            <person name="Kono T."/>
            <person name="Duquette J."/>
            <person name="Shao M."/>
        </authorList>
    </citation>
    <scope>NUCLEOTIDE SEQUENCE</scope>
    <source>
        <tissue evidence="2">Fresh leaf tissue</tissue>
    </source>
</reference>
<evidence type="ECO:0000313" key="3">
    <source>
        <dbReference type="Proteomes" id="UP000729402"/>
    </source>
</evidence>
<dbReference type="EMBL" id="JAAALK010000289">
    <property type="protein sequence ID" value="KAG8051017.1"/>
    <property type="molecule type" value="Genomic_DNA"/>
</dbReference>
<reference evidence="2" key="1">
    <citation type="journal article" date="2021" name="bioRxiv">
        <title>Whole Genome Assembly and Annotation of Northern Wild Rice, Zizania palustris L., Supports a Whole Genome Duplication in the Zizania Genus.</title>
        <authorList>
            <person name="Haas M."/>
            <person name="Kono T."/>
            <person name="Macchietto M."/>
            <person name="Millas R."/>
            <person name="McGilp L."/>
            <person name="Shao M."/>
            <person name="Duquette J."/>
            <person name="Hirsch C.N."/>
            <person name="Kimball J."/>
        </authorList>
    </citation>
    <scope>NUCLEOTIDE SEQUENCE</scope>
    <source>
        <tissue evidence="2">Fresh leaf tissue</tissue>
    </source>
</reference>
<organism evidence="2 3">
    <name type="scientific">Zizania palustris</name>
    <name type="common">Northern wild rice</name>
    <dbReference type="NCBI Taxonomy" id="103762"/>
    <lineage>
        <taxon>Eukaryota</taxon>
        <taxon>Viridiplantae</taxon>
        <taxon>Streptophyta</taxon>
        <taxon>Embryophyta</taxon>
        <taxon>Tracheophyta</taxon>
        <taxon>Spermatophyta</taxon>
        <taxon>Magnoliopsida</taxon>
        <taxon>Liliopsida</taxon>
        <taxon>Poales</taxon>
        <taxon>Poaceae</taxon>
        <taxon>BOP clade</taxon>
        <taxon>Oryzoideae</taxon>
        <taxon>Oryzeae</taxon>
        <taxon>Zizaniinae</taxon>
        <taxon>Zizania</taxon>
    </lineage>
</organism>
<dbReference type="Proteomes" id="UP000729402">
    <property type="component" value="Unassembled WGS sequence"/>
</dbReference>
<proteinExistence type="predicted"/>
<evidence type="ECO:0000313" key="2">
    <source>
        <dbReference type="EMBL" id="KAG8051017.1"/>
    </source>
</evidence>
<keyword evidence="1" id="KW-0812">Transmembrane</keyword>
<protein>
    <submittedName>
        <fullName evidence="2">Uncharacterized protein</fullName>
    </submittedName>
</protein>
<keyword evidence="1" id="KW-0472">Membrane</keyword>
<comment type="caution">
    <text evidence="2">The sequence shown here is derived from an EMBL/GenBank/DDBJ whole genome shotgun (WGS) entry which is preliminary data.</text>
</comment>